<dbReference type="GO" id="GO:0007020">
    <property type="term" value="P:microtubule nucleation"/>
    <property type="evidence" value="ECO:0007669"/>
    <property type="project" value="TreeGrafter"/>
</dbReference>
<evidence type="ECO:0000256" key="3">
    <source>
        <dbReference type="SAM" id="Coils"/>
    </source>
</evidence>
<name>A0A1I8AAN6_9BILA</name>
<dbReference type="GO" id="GO:0007059">
    <property type="term" value="P:chromosome segregation"/>
    <property type="evidence" value="ECO:0007669"/>
    <property type="project" value="TreeGrafter"/>
</dbReference>
<dbReference type="GO" id="GO:0007100">
    <property type="term" value="P:mitotic centrosome separation"/>
    <property type="evidence" value="ECO:0007669"/>
    <property type="project" value="TreeGrafter"/>
</dbReference>
<dbReference type="GO" id="GO:0008017">
    <property type="term" value="F:microtubule binding"/>
    <property type="evidence" value="ECO:0007669"/>
    <property type="project" value="InterPro"/>
</dbReference>
<dbReference type="Proteomes" id="UP000095287">
    <property type="component" value="Unplaced"/>
</dbReference>
<dbReference type="InterPro" id="IPR033494">
    <property type="entry name" value="NUDE"/>
</dbReference>
<dbReference type="GO" id="GO:0000776">
    <property type="term" value="C:kinetochore"/>
    <property type="evidence" value="ECO:0007669"/>
    <property type="project" value="TreeGrafter"/>
</dbReference>
<comment type="similarity">
    <text evidence="1">Belongs to the nudE family.</text>
</comment>
<evidence type="ECO:0000256" key="1">
    <source>
        <dbReference type="ARBA" id="ARBA00007429"/>
    </source>
</evidence>
<dbReference type="GO" id="GO:0005871">
    <property type="term" value="C:kinesin complex"/>
    <property type="evidence" value="ECO:0007669"/>
    <property type="project" value="TreeGrafter"/>
</dbReference>
<evidence type="ECO:0000256" key="2">
    <source>
        <dbReference type="ARBA" id="ARBA00023054"/>
    </source>
</evidence>
<organism evidence="4 5">
    <name type="scientific">Steinernema glaseri</name>
    <dbReference type="NCBI Taxonomy" id="37863"/>
    <lineage>
        <taxon>Eukaryota</taxon>
        <taxon>Metazoa</taxon>
        <taxon>Ecdysozoa</taxon>
        <taxon>Nematoda</taxon>
        <taxon>Chromadorea</taxon>
        <taxon>Rhabditida</taxon>
        <taxon>Tylenchina</taxon>
        <taxon>Panagrolaimomorpha</taxon>
        <taxon>Strongyloidoidea</taxon>
        <taxon>Steinernematidae</taxon>
        <taxon>Steinernema</taxon>
    </lineage>
</organism>
<feature type="coiled-coil region" evidence="3">
    <location>
        <begin position="31"/>
        <end position="203"/>
    </location>
</feature>
<protein>
    <submittedName>
        <fullName evidence="5">NUDE_C domain-containing protein</fullName>
    </submittedName>
</protein>
<evidence type="ECO:0000313" key="5">
    <source>
        <dbReference type="WBParaSite" id="L893_g3642.t1"/>
    </source>
</evidence>
<dbReference type="WBParaSite" id="L893_g3642.t1">
    <property type="protein sequence ID" value="L893_g3642.t1"/>
    <property type="gene ID" value="L893_g3642"/>
</dbReference>
<proteinExistence type="inferred from homology"/>
<dbReference type="Gene3D" id="6.10.250.1080">
    <property type="match status" value="1"/>
</dbReference>
<dbReference type="PANTHER" id="PTHR10921">
    <property type="entry name" value="NUCLEAR DISTRIBUTION PROTEIN NUDE HOMOLOG 1"/>
    <property type="match status" value="1"/>
</dbReference>
<accession>A0A1I8AAN6</accession>
<reference evidence="5" key="1">
    <citation type="submission" date="2016-11" db="UniProtKB">
        <authorList>
            <consortium name="WormBaseParasite"/>
        </authorList>
    </citation>
    <scope>IDENTIFICATION</scope>
</reference>
<dbReference type="AlphaFoldDB" id="A0A1I8AAN6"/>
<dbReference type="GO" id="GO:0005813">
    <property type="term" value="C:centrosome"/>
    <property type="evidence" value="ECO:0007669"/>
    <property type="project" value="TreeGrafter"/>
</dbReference>
<sequence>MARCLLTRGAKVYNSCRTIEMSNNSTELMELEFYKKEVTRLQELLEKEQRDFDEYQTDSRDLEESLTKEIDDLKANKNKLLHTIDILKSQQKTQSVERHDRERRDLLSNEQRLTKLLEDKNAECEQLKDAVRSLELENEALERSHRTGMQELSDLSDRLNSALERVVLAESELTETTQQNDEVHRLKQENNYLREELEEAKKSSSNNSMNGDIPDTCICEIRNATNTLSKLDTHAKAPKRSVLPIIKDPIGVIIKMNQIVRDLLLKVDEMESKMSRLNSTSASNTSGH</sequence>
<keyword evidence="4" id="KW-1185">Reference proteome</keyword>
<dbReference type="GO" id="GO:0047496">
    <property type="term" value="P:vesicle transport along microtubule"/>
    <property type="evidence" value="ECO:0007669"/>
    <property type="project" value="TreeGrafter"/>
</dbReference>
<dbReference type="GO" id="GO:0051642">
    <property type="term" value="P:centrosome localization"/>
    <property type="evidence" value="ECO:0007669"/>
    <property type="project" value="TreeGrafter"/>
</dbReference>
<evidence type="ECO:0000313" key="4">
    <source>
        <dbReference type="Proteomes" id="UP000095287"/>
    </source>
</evidence>
<dbReference type="PANTHER" id="PTHR10921:SF1">
    <property type="entry name" value="NUCLEAR DISTRIBUTION PROTEIN NUDE HOMOLOG"/>
    <property type="match status" value="1"/>
</dbReference>
<dbReference type="GO" id="GO:0016477">
    <property type="term" value="P:cell migration"/>
    <property type="evidence" value="ECO:0007669"/>
    <property type="project" value="TreeGrafter"/>
</dbReference>
<keyword evidence="2 3" id="KW-0175">Coiled coil</keyword>
<dbReference type="GO" id="GO:0000132">
    <property type="term" value="P:establishment of mitotic spindle orientation"/>
    <property type="evidence" value="ECO:0007669"/>
    <property type="project" value="TreeGrafter"/>
</dbReference>